<keyword evidence="2" id="KW-1185">Reference proteome</keyword>
<dbReference type="InterPro" id="IPR011856">
    <property type="entry name" value="tRNA_endonuc-like_dom_sf"/>
</dbReference>
<evidence type="ECO:0008006" key="3">
    <source>
        <dbReference type="Google" id="ProtNLM"/>
    </source>
</evidence>
<dbReference type="RefSeq" id="WP_148810309.1">
    <property type="nucleotide sequence ID" value="NZ_CP042243.1"/>
</dbReference>
<dbReference type="AlphaFoldDB" id="A0A5C0SHH7"/>
<organism evidence="1 2">
    <name type="scientific">Crassaminicella thermophila</name>
    <dbReference type="NCBI Taxonomy" id="2599308"/>
    <lineage>
        <taxon>Bacteria</taxon>
        <taxon>Bacillati</taxon>
        <taxon>Bacillota</taxon>
        <taxon>Clostridia</taxon>
        <taxon>Eubacteriales</taxon>
        <taxon>Clostridiaceae</taxon>
        <taxon>Crassaminicella</taxon>
    </lineage>
</organism>
<evidence type="ECO:0000313" key="1">
    <source>
        <dbReference type="EMBL" id="QEK13137.1"/>
    </source>
</evidence>
<dbReference type="OrthoDB" id="1955941at2"/>
<dbReference type="Proteomes" id="UP000324646">
    <property type="component" value="Chromosome"/>
</dbReference>
<proteinExistence type="predicted"/>
<accession>A0A5C0SHH7</accession>
<dbReference type="KEGG" id="crs:FQB35_12865"/>
<sequence>MNLLEKDIEDIIYNSPWLLDERYVIPKIKGSRDEFGRQINIGRNGLNRYIDLLFKDTRDNRPVIVELKKESLIRENIAQILEYRALVVSMDDENKIKWQNEFGQNYYCPKLILVGTSASEEVKISANLSGVEIRSLVGIEDLEVNFRDINDINDKLNNWNRFLNTGNRTLEDRDEWIEEIYDWIKDIVDEYGNEEVTTINKLCTTSSRNAWITDIVFPFINIPLYYKDRCLCGLYEYYDEEISFSDEYIYFDFAVQSIRYNEYENDEVLEEMENKVNELLINKEYNILNFEDGIATVKISRSILNDYNEFKDVLIPLIDDAVYINDEIIEIFGDIEE</sequence>
<evidence type="ECO:0000313" key="2">
    <source>
        <dbReference type="Proteomes" id="UP000324646"/>
    </source>
</evidence>
<dbReference type="EMBL" id="CP042243">
    <property type="protein sequence ID" value="QEK13137.1"/>
    <property type="molecule type" value="Genomic_DNA"/>
</dbReference>
<name>A0A5C0SHH7_CRATE</name>
<protein>
    <recommendedName>
        <fullName evidence="3">DUF91 domain-containing protein</fullName>
    </recommendedName>
</protein>
<dbReference type="Gene3D" id="3.40.1350.10">
    <property type="match status" value="1"/>
</dbReference>
<dbReference type="GO" id="GO:0003676">
    <property type="term" value="F:nucleic acid binding"/>
    <property type="evidence" value="ECO:0007669"/>
    <property type="project" value="InterPro"/>
</dbReference>
<gene>
    <name evidence="1" type="ORF">FQB35_12865</name>
</gene>
<reference evidence="1 2" key="1">
    <citation type="submission" date="2019-07" db="EMBL/GenBank/DDBJ databases">
        <title>Complete genome of Crassaminicella thermophila SY095.</title>
        <authorList>
            <person name="Li X."/>
        </authorList>
    </citation>
    <scope>NUCLEOTIDE SEQUENCE [LARGE SCALE GENOMIC DNA]</scope>
    <source>
        <strain evidence="1 2">SY095</strain>
    </source>
</reference>